<dbReference type="GO" id="GO:0007018">
    <property type="term" value="P:microtubule-based movement"/>
    <property type="evidence" value="ECO:0007669"/>
    <property type="project" value="InterPro"/>
</dbReference>
<feature type="non-terminal residue" evidence="3">
    <location>
        <position position="1"/>
    </location>
</feature>
<organism evidence="3 4">
    <name type="scientific">Etheostoma spectabile</name>
    <name type="common">orangethroat darter</name>
    <dbReference type="NCBI Taxonomy" id="54343"/>
    <lineage>
        <taxon>Eukaryota</taxon>
        <taxon>Metazoa</taxon>
        <taxon>Chordata</taxon>
        <taxon>Craniata</taxon>
        <taxon>Vertebrata</taxon>
        <taxon>Euteleostomi</taxon>
        <taxon>Actinopterygii</taxon>
        <taxon>Neopterygii</taxon>
        <taxon>Teleostei</taxon>
        <taxon>Neoteleostei</taxon>
        <taxon>Acanthomorphata</taxon>
        <taxon>Eupercaria</taxon>
        <taxon>Perciformes</taxon>
        <taxon>Percoidei</taxon>
        <taxon>Percidae</taxon>
        <taxon>Etheostomatinae</taxon>
        <taxon>Etheostoma</taxon>
    </lineage>
</organism>
<dbReference type="PANTHER" id="PTHR21608">
    <property type="entry name" value="KINESIN-LIKE PROTEIN CG14535"/>
    <property type="match status" value="1"/>
</dbReference>
<dbReference type="GO" id="GO:0003777">
    <property type="term" value="F:microtubule motor activity"/>
    <property type="evidence" value="ECO:0007669"/>
    <property type="project" value="InterPro"/>
</dbReference>
<dbReference type="Pfam" id="PF23081">
    <property type="entry name" value="HTH_KIF26A_B_1st"/>
    <property type="match status" value="1"/>
</dbReference>
<dbReference type="InterPro" id="IPR057090">
    <property type="entry name" value="HTH_KIF26A_B_1st"/>
</dbReference>
<keyword evidence="4" id="KW-1185">Reference proteome</keyword>
<sequence>SSQVETDTLESLLRDEDPGYATFLFEQLQRPGSHDAGVSCCQVCSTPLHQLRQEALQMLHAPILTLSSDMAALPTTSFLPQPVRYTVSSSVHGKQLSKGQTAAHSVLPLGERHRVPGWSQSPSVTSGPKTSVQLTVAEGQVSGSLTSVTIQAQQYLEGVWSISRVNNFIPQPKPRSPKQTARLTQGLFHFSSNRLLTAGIKGHRGVLVLSAAEEKMAQGLMVEADRDVTASEAPVTTMTTSSSTLTPCRLRSSSQPGLPAPVTATSTSPSHSSSAAASFFIRDFRSGTKAGGRAVAGAGQTAVCWNAALKECQEEVVLWSSIAALQLLPRRRARTDQRQEADGTNGCLCAAADTVAAPAEAMKGLQPVDKPRCKSIRGLSEAVKSEVLMEIQPVLAASGIYSSLGEKSVAEYLEQCLRSKNALKEMKAAVNLCQQCQGHPRKSSSVAKRADFLPPPPAYKQQKLWEGHGHQDLKPLIADTPQWIGDNHAACGMNAELDVEEEAETELETKLLLGFFNL</sequence>
<dbReference type="PANTHER" id="PTHR21608:SF6">
    <property type="entry name" value="KINESIN-LIKE PROTEIN KIF26A"/>
    <property type="match status" value="1"/>
</dbReference>
<comment type="caution">
    <text evidence="3">The sequence shown here is derived from an EMBL/GenBank/DDBJ whole genome shotgun (WGS) entry which is preliminary data.</text>
</comment>
<evidence type="ECO:0000313" key="4">
    <source>
        <dbReference type="Proteomes" id="UP000327493"/>
    </source>
</evidence>
<feature type="region of interest" description="Disordered" evidence="1">
    <location>
        <begin position="231"/>
        <end position="272"/>
    </location>
</feature>
<name>A0A5J5CN97_9PERO</name>
<proteinExistence type="predicted"/>
<protein>
    <recommendedName>
        <fullName evidence="2">Kinesin-like protein KIF26A/B helical domain-containing protein</fullName>
    </recommendedName>
</protein>
<reference evidence="3 4" key="1">
    <citation type="submission" date="2019-08" db="EMBL/GenBank/DDBJ databases">
        <title>A chromosome-level genome assembly, high-density linkage maps, and genome scans reveal the genomic architecture of hybrid incompatibilities underlying speciation via character displacement in darters (Percidae: Etheostominae).</title>
        <authorList>
            <person name="Moran R.L."/>
            <person name="Catchen J.M."/>
            <person name="Fuller R.C."/>
        </authorList>
    </citation>
    <scope>NUCLEOTIDE SEQUENCE [LARGE SCALE GENOMIC DNA]</scope>
    <source>
        <strain evidence="3">EspeVRDwgs_2016</strain>
        <tissue evidence="3">Muscle</tissue>
    </source>
</reference>
<evidence type="ECO:0000259" key="2">
    <source>
        <dbReference type="Pfam" id="PF23081"/>
    </source>
</evidence>
<dbReference type="EMBL" id="VOFY01000020">
    <property type="protein sequence ID" value="KAA8582225.1"/>
    <property type="molecule type" value="Genomic_DNA"/>
</dbReference>
<accession>A0A5J5CN97</accession>
<gene>
    <name evidence="3" type="ORF">FQN60_008965</name>
</gene>
<evidence type="ECO:0000256" key="1">
    <source>
        <dbReference type="SAM" id="MobiDB-lite"/>
    </source>
</evidence>
<dbReference type="InterPro" id="IPR027640">
    <property type="entry name" value="Kinesin-like_fam"/>
</dbReference>
<feature type="domain" description="Kinesin-like protein KIF26A/B helical" evidence="2">
    <location>
        <begin position="16"/>
        <end position="65"/>
    </location>
</feature>
<feature type="compositionally biased region" description="Low complexity" evidence="1">
    <location>
        <begin position="236"/>
        <end position="246"/>
    </location>
</feature>
<feature type="compositionally biased region" description="Low complexity" evidence="1">
    <location>
        <begin position="260"/>
        <end position="272"/>
    </location>
</feature>
<dbReference type="Proteomes" id="UP000327493">
    <property type="component" value="Chromosome 20"/>
</dbReference>
<evidence type="ECO:0000313" key="3">
    <source>
        <dbReference type="EMBL" id="KAA8582225.1"/>
    </source>
</evidence>
<dbReference type="AlphaFoldDB" id="A0A5J5CN97"/>